<evidence type="ECO:0000313" key="6">
    <source>
        <dbReference type="Proteomes" id="UP000590564"/>
    </source>
</evidence>
<evidence type="ECO:0000313" key="4">
    <source>
        <dbReference type="Proteomes" id="UP000239462"/>
    </source>
</evidence>
<gene>
    <name evidence="1" type="primary">moaE</name>
    <name evidence="2" type="ORF">HNP94_000493</name>
    <name evidence="3" type="ORF">HNP96_000524</name>
    <name evidence="1" type="ORF">MMJJ_16100</name>
</gene>
<reference evidence="4" key="1">
    <citation type="journal article" date="2018" name="Genome Announc.">
        <title>Complete Genome Sequence of the Methanococcus maripaludis Type Strain JJ (DSM 2067), a Model for Selenoprotein Synthesis in Archaea.</title>
        <authorList>
            <person name="Poehlein A."/>
            <person name="Heym D."/>
            <person name="Quitzke V."/>
            <person name="Fersch J."/>
            <person name="Daniel R."/>
            <person name="Rother M."/>
        </authorList>
    </citation>
    <scope>NUCLEOTIDE SEQUENCE [LARGE SCALE GENOMIC DNA]</scope>
    <source>
        <strain evidence="4">DSM 2067</strain>
    </source>
</reference>
<sequence>MIRVSNEDFNIDVETKALLKNHPEIGGLVNFVGVVRNVGYNKGVEKEAEFIEFECYEQMASKKLEELKNRAIEKFNIIDATLIHRIGTLKVGDNIVLIVVGAKHRKEAFLACEYLIDSLKEEVPIWKKEFSKDGSYWVEQH</sequence>
<dbReference type="Pfam" id="PF02391">
    <property type="entry name" value="MoaE"/>
    <property type="match status" value="1"/>
</dbReference>
<evidence type="ECO:0000313" key="2">
    <source>
        <dbReference type="EMBL" id="MBA2863493.1"/>
    </source>
</evidence>
<evidence type="ECO:0000313" key="5">
    <source>
        <dbReference type="Proteomes" id="UP000567099"/>
    </source>
</evidence>
<organism evidence="1 4">
    <name type="scientific">Methanococcus maripaludis</name>
    <name type="common">Methanococcus deltae</name>
    <dbReference type="NCBI Taxonomy" id="39152"/>
    <lineage>
        <taxon>Archaea</taxon>
        <taxon>Methanobacteriati</taxon>
        <taxon>Methanobacteriota</taxon>
        <taxon>Methanomada group</taxon>
        <taxon>Methanococci</taxon>
        <taxon>Methanococcales</taxon>
        <taxon>Methanococcaceae</taxon>
        <taxon>Methanococcus</taxon>
    </lineage>
</organism>
<dbReference type="EMBL" id="JACHED010000001">
    <property type="protein sequence ID" value="MBB6496503.1"/>
    <property type="molecule type" value="Genomic_DNA"/>
</dbReference>
<dbReference type="AlphaFoldDB" id="A0A2L1CC92"/>
<dbReference type="SUPFAM" id="SSF54690">
    <property type="entry name" value="Molybdopterin synthase subunit MoaE"/>
    <property type="match status" value="1"/>
</dbReference>
<dbReference type="PANTHER" id="PTHR23404">
    <property type="entry name" value="MOLYBDOPTERIN SYNTHASE RELATED"/>
    <property type="match status" value="1"/>
</dbReference>
<dbReference type="InterPro" id="IPR003448">
    <property type="entry name" value="Mopterin_biosynth_MoaE"/>
</dbReference>
<name>A0A2L1CC92_METMI</name>
<dbReference type="EMBL" id="JACDUO010000001">
    <property type="protein sequence ID" value="MBA2863493.1"/>
    <property type="molecule type" value="Genomic_DNA"/>
</dbReference>
<dbReference type="Gene3D" id="3.90.1170.40">
    <property type="entry name" value="Molybdopterin biosynthesis MoaE subunit"/>
    <property type="match status" value="1"/>
</dbReference>
<dbReference type="EC" id="2.8.1.12" evidence="1"/>
<protein>
    <submittedName>
        <fullName evidence="1">Molybdopterin synthase catalytic subunit</fullName>
        <ecNumber evidence="1">2.8.1.12</ecNumber>
    </submittedName>
</protein>
<dbReference type="Proteomes" id="UP000567099">
    <property type="component" value="Unassembled WGS sequence"/>
</dbReference>
<evidence type="ECO:0000313" key="1">
    <source>
        <dbReference type="EMBL" id="AVB76981.1"/>
    </source>
</evidence>
<dbReference type="GO" id="GO:0006777">
    <property type="term" value="P:Mo-molybdopterin cofactor biosynthetic process"/>
    <property type="evidence" value="ECO:0007669"/>
    <property type="project" value="InterPro"/>
</dbReference>
<dbReference type="GeneID" id="36102694"/>
<reference evidence="1" key="2">
    <citation type="submission" date="2018-02" db="EMBL/GenBank/DDBJ databases">
        <title>Complete genome sequence of the Methanococcus maripaludis type strain JJ (DSM 2067), a model for selenoprotein synthesis in Archaea.</title>
        <authorList>
            <person name="Poehlein A."/>
            <person name="Heym D."/>
            <person name="Quitzke V."/>
            <person name="Fersch J."/>
            <person name="Daniel R."/>
            <person name="Rother M."/>
        </authorList>
    </citation>
    <scope>NUCLEOTIDE SEQUENCE [LARGE SCALE GENOMIC DNA]</scope>
    <source>
        <strain evidence="1">DSM 2067</strain>
    </source>
</reference>
<accession>A0A2L1CC92</accession>
<dbReference type="GO" id="GO:0030366">
    <property type="term" value="F:molybdopterin synthase activity"/>
    <property type="evidence" value="ECO:0007669"/>
    <property type="project" value="UniProtKB-EC"/>
</dbReference>
<proteinExistence type="predicted"/>
<dbReference type="Proteomes" id="UP000590564">
    <property type="component" value="Unassembled WGS sequence"/>
</dbReference>
<dbReference type="RefSeq" id="WP_104838361.1">
    <property type="nucleotide sequence ID" value="NZ_CP026606.1"/>
</dbReference>
<keyword evidence="1" id="KW-0808">Transferase</keyword>
<dbReference type="EMBL" id="CP026606">
    <property type="protein sequence ID" value="AVB76981.1"/>
    <property type="molecule type" value="Genomic_DNA"/>
</dbReference>
<dbReference type="InterPro" id="IPR036563">
    <property type="entry name" value="MoaE_sf"/>
</dbReference>
<reference evidence="3 6" key="3">
    <citation type="submission" date="2020-08" db="EMBL/GenBank/DDBJ databases">
        <title>Genomic Encyclopedia of Type Strains, Phase IV (KMG-V): Genome sequencing to study the core and pangenomes of soil and plant-associated prokaryotes.</title>
        <authorList>
            <person name="Whitman W."/>
        </authorList>
    </citation>
    <scope>NUCLEOTIDE SEQUENCE [LARGE SCALE GENOMIC DNA]</scope>
    <source>
        <strain evidence="2 5">C13</strain>
        <strain evidence="3 6">D1</strain>
    </source>
</reference>
<evidence type="ECO:0000313" key="3">
    <source>
        <dbReference type="EMBL" id="MBB6496503.1"/>
    </source>
</evidence>
<dbReference type="CDD" id="cd00756">
    <property type="entry name" value="MoaE"/>
    <property type="match status" value="1"/>
</dbReference>
<dbReference type="KEGG" id="mmad:MMJJ_16100"/>
<dbReference type="Proteomes" id="UP000239462">
    <property type="component" value="Chromosome"/>
</dbReference>